<dbReference type="AlphaFoldDB" id="A0A329QUJ9"/>
<feature type="transmembrane region" description="Helical" evidence="1">
    <location>
        <begin position="137"/>
        <end position="154"/>
    </location>
</feature>
<comment type="caution">
    <text evidence="2">The sequence shown here is derived from an EMBL/GenBank/DDBJ whole genome shotgun (WGS) entry which is preliminary data.</text>
</comment>
<keyword evidence="3" id="KW-1185">Reference proteome</keyword>
<reference evidence="2 3" key="1">
    <citation type="submission" date="2018-06" db="EMBL/GenBank/DDBJ databases">
        <title>Phytoactinopolyspora halophila sp. nov., a novel halophilic actinomycete isolated from a saline soil in China.</title>
        <authorList>
            <person name="Tang S.-K."/>
        </authorList>
    </citation>
    <scope>NUCLEOTIDE SEQUENCE [LARGE SCALE GENOMIC DNA]</scope>
    <source>
        <strain evidence="2 3">YIM 96934</strain>
    </source>
</reference>
<evidence type="ECO:0000256" key="1">
    <source>
        <dbReference type="SAM" id="Phobius"/>
    </source>
</evidence>
<accession>A0A329QUJ9</accession>
<dbReference type="RefSeq" id="WP_123788507.1">
    <property type="nucleotide sequence ID" value="NZ_QMIG01000005.1"/>
</dbReference>
<evidence type="ECO:0000313" key="2">
    <source>
        <dbReference type="EMBL" id="RAW15696.1"/>
    </source>
</evidence>
<feature type="transmembrane region" description="Helical" evidence="1">
    <location>
        <begin position="75"/>
        <end position="99"/>
    </location>
</feature>
<sequence length="416" mass="43583">MVVAVGTALSTQHMLHAPYVTWPEVSTAWHESLRLPGALAAGFSAFAAASIFTSRSPISLPIRPRLGGRAVATHIAGVAVWALIGHVLGMMPVTAYAVGSATWGHLRILDVLVSLAGLALVVASGFVAGVVIRSAKVAPPLVAIAALVIMQLPNNPLLRPLALLQPVQQWTTSDLKFVPNTAVSVFSFIFAVVGILAAVATADAVLCGLRRLGPAHIAWALAPLVLATVAFAWRPELYVDSGKRPQVCTSVHDVPVCLHEAHAKSLDTVAETVASLQSAGAEPLINSVTGESVSDVNTSRQGNAVISLNLTPDSPRLAAQTVPEQVAIQVSTAAAVPAGPCSSRQHHDLGALVRHRILTDAGYGHVADLFTSTFPDLSEAEQVLEEMSSAQFADFVAQRHETIVACQLTTQDVTEL</sequence>
<evidence type="ECO:0000313" key="3">
    <source>
        <dbReference type="Proteomes" id="UP000250462"/>
    </source>
</evidence>
<feature type="transmembrane region" description="Helical" evidence="1">
    <location>
        <begin position="185"/>
        <end position="209"/>
    </location>
</feature>
<dbReference type="Proteomes" id="UP000250462">
    <property type="component" value="Unassembled WGS sequence"/>
</dbReference>
<dbReference type="EMBL" id="QMIG01000005">
    <property type="protein sequence ID" value="RAW15696.1"/>
    <property type="molecule type" value="Genomic_DNA"/>
</dbReference>
<name>A0A329QUJ9_9ACTN</name>
<keyword evidence="1" id="KW-1133">Transmembrane helix</keyword>
<feature type="transmembrane region" description="Helical" evidence="1">
    <location>
        <begin position="35"/>
        <end position="54"/>
    </location>
</feature>
<organism evidence="2 3">
    <name type="scientific">Phytoactinopolyspora halophila</name>
    <dbReference type="NCBI Taxonomy" id="1981511"/>
    <lineage>
        <taxon>Bacteria</taxon>
        <taxon>Bacillati</taxon>
        <taxon>Actinomycetota</taxon>
        <taxon>Actinomycetes</taxon>
        <taxon>Jiangellales</taxon>
        <taxon>Jiangellaceae</taxon>
        <taxon>Phytoactinopolyspora</taxon>
    </lineage>
</organism>
<keyword evidence="1" id="KW-0812">Transmembrane</keyword>
<feature type="transmembrane region" description="Helical" evidence="1">
    <location>
        <begin position="216"/>
        <end position="233"/>
    </location>
</feature>
<keyword evidence="1" id="KW-0472">Membrane</keyword>
<gene>
    <name evidence="2" type="ORF">DPM12_08610</name>
</gene>
<protein>
    <submittedName>
        <fullName evidence="2">Uncharacterized protein</fullName>
    </submittedName>
</protein>
<feature type="transmembrane region" description="Helical" evidence="1">
    <location>
        <begin position="111"/>
        <end position="132"/>
    </location>
</feature>
<proteinExistence type="predicted"/>